<dbReference type="STRING" id="623281.SAMN05421747_11050"/>
<dbReference type="Gene3D" id="2.60.120.260">
    <property type="entry name" value="Galactose-binding domain-like"/>
    <property type="match status" value="1"/>
</dbReference>
<dbReference type="Gene3D" id="2.60.40.1740">
    <property type="entry name" value="hypothetical protein (bacova_03559)"/>
    <property type="match status" value="1"/>
</dbReference>
<dbReference type="PROSITE" id="PS50022">
    <property type="entry name" value="FA58C_3"/>
    <property type="match status" value="1"/>
</dbReference>
<reference evidence="2 3" key="1">
    <citation type="submission" date="2016-10" db="EMBL/GenBank/DDBJ databases">
        <authorList>
            <person name="de Groot N.N."/>
        </authorList>
    </citation>
    <scope>NUCLEOTIDE SEQUENCE [LARGE SCALE GENOMIC DNA]</scope>
    <source>
        <strain evidence="2 3">DSM 22900</strain>
    </source>
</reference>
<proteinExistence type="predicted"/>
<dbReference type="InterPro" id="IPR013728">
    <property type="entry name" value="BT_3987-like_N"/>
</dbReference>
<dbReference type="AlphaFoldDB" id="A0A1I1IU95"/>
<feature type="domain" description="F5/8 type C" evidence="1">
    <location>
        <begin position="185"/>
        <end position="328"/>
    </location>
</feature>
<evidence type="ECO:0000259" key="1">
    <source>
        <dbReference type="PROSITE" id="PS50022"/>
    </source>
</evidence>
<dbReference type="RefSeq" id="WP_170845715.1">
    <property type="nucleotide sequence ID" value="NZ_FOLL01000010.1"/>
</dbReference>
<sequence>MKRLHLFLIWACGLVISCSDTEHFDVVGDPMNRAYINTGVWSPINAPRNQYQFEVVHTPAGSLGQVSAKFVVHATKPVSGAVTAGLVLDNAVAEAYNTQYNTEYHAFPEGVLSLENTSPAFGKDRFHTDSVVIAISPEKLVLLTEPGYVAAVRLNSVSDPKMAINEEHRTVYVVVRTSTSNIKPLVGPDKLTGTLITDYSGWTASSTHATTGGQPQNIFSSSTSSFWGLSGNPATITIDMGSQQLVEGLRLFARYSNFSYRFNRVAVETSVDGIQFEGQGAATASEMALASNYQYIGFYAPVNARHLRLTLEWNSTYTQLAVLNVYKAE</sequence>
<organism evidence="2 3">
    <name type="scientific">Parapedobacter composti</name>
    <dbReference type="NCBI Taxonomy" id="623281"/>
    <lineage>
        <taxon>Bacteria</taxon>
        <taxon>Pseudomonadati</taxon>
        <taxon>Bacteroidota</taxon>
        <taxon>Sphingobacteriia</taxon>
        <taxon>Sphingobacteriales</taxon>
        <taxon>Sphingobacteriaceae</taxon>
        <taxon>Parapedobacter</taxon>
    </lineage>
</organism>
<dbReference type="Proteomes" id="UP000199577">
    <property type="component" value="Unassembled WGS sequence"/>
</dbReference>
<dbReference type="Pfam" id="PF00754">
    <property type="entry name" value="F5_F8_type_C"/>
    <property type="match status" value="1"/>
</dbReference>
<protein>
    <submittedName>
        <fullName evidence="2">F5/8 type C domain-containing protein</fullName>
    </submittedName>
</protein>
<evidence type="ECO:0000313" key="3">
    <source>
        <dbReference type="Proteomes" id="UP000199577"/>
    </source>
</evidence>
<accession>A0A1I1IU95</accession>
<keyword evidence="3" id="KW-1185">Reference proteome</keyword>
<evidence type="ECO:0000313" key="2">
    <source>
        <dbReference type="EMBL" id="SFC39814.1"/>
    </source>
</evidence>
<dbReference type="PROSITE" id="PS51257">
    <property type="entry name" value="PROKAR_LIPOPROTEIN"/>
    <property type="match status" value="1"/>
</dbReference>
<dbReference type="InterPro" id="IPR008979">
    <property type="entry name" value="Galactose-bd-like_sf"/>
</dbReference>
<dbReference type="SUPFAM" id="SSF49785">
    <property type="entry name" value="Galactose-binding domain-like"/>
    <property type="match status" value="1"/>
</dbReference>
<dbReference type="Pfam" id="PF08522">
    <property type="entry name" value="BT_3987-like_N"/>
    <property type="match status" value="1"/>
</dbReference>
<name>A0A1I1IU95_9SPHI</name>
<dbReference type="InterPro" id="IPR000421">
    <property type="entry name" value="FA58C"/>
</dbReference>
<dbReference type="EMBL" id="FOLL01000010">
    <property type="protein sequence ID" value="SFC39814.1"/>
    <property type="molecule type" value="Genomic_DNA"/>
</dbReference>
<gene>
    <name evidence="2" type="ORF">SAMN05421747_11050</name>
</gene>